<dbReference type="AlphaFoldDB" id="A0A328B6D5"/>
<sequence>MDINLLSEGQLSALRNLSHKSAGALTAFVNIANARQLTELGLAVRSRQGWDITAAGLAQLQRVDGGDTRDTTPIPFAPSES</sequence>
<gene>
    <name evidence="1" type="ORF">DJ019_18710</name>
</gene>
<name>A0A328B6D5_9CAUL</name>
<reference evidence="1 2" key="1">
    <citation type="submission" date="2018-05" db="EMBL/GenBank/DDBJ databases">
        <authorList>
            <person name="Lanie J.A."/>
            <person name="Ng W.-L."/>
            <person name="Kazmierczak K.M."/>
            <person name="Andrzejewski T.M."/>
            <person name="Davidsen T.M."/>
            <person name="Wayne K.J."/>
            <person name="Tettelin H."/>
            <person name="Glass J.I."/>
            <person name="Rusch D."/>
            <person name="Podicherti R."/>
            <person name="Tsui H.-C.T."/>
            <person name="Winkler M.E."/>
        </authorList>
    </citation>
    <scope>NUCLEOTIDE SEQUENCE [LARGE SCALE GENOMIC DNA]</scope>
    <source>
        <strain evidence="1 2">BUT-10</strain>
    </source>
</reference>
<accession>A0A328B6D5</accession>
<evidence type="ECO:0000313" key="1">
    <source>
        <dbReference type="EMBL" id="RAK62457.1"/>
    </source>
</evidence>
<proteinExistence type="predicted"/>
<dbReference type="OrthoDB" id="7191428at2"/>
<dbReference type="Proteomes" id="UP000249524">
    <property type="component" value="Unassembled WGS sequence"/>
</dbReference>
<dbReference type="RefSeq" id="WP_111277913.1">
    <property type="nucleotide sequence ID" value="NZ_QFYS01000011.1"/>
</dbReference>
<evidence type="ECO:0000313" key="2">
    <source>
        <dbReference type="Proteomes" id="UP000249524"/>
    </source>
</evidence>
<protein>
    <submittedName>
        <fullName evidence="1">Uncharacterized protein</fullName>
    </submittedName>
</protein>
<comment type="caution">
    <text evidence="1">The sequence shown here is derived from an EMBL/GenBank/DDBJ whole genome shotgun (WGS) entry which is preliminary data.</text>
</comment>
<keyword evidence="2" id="KW-1185">Reference proteome</keyword>
<organism evidence="1 2">
    <name type="scientific">Phenylobacterium kunshanense</name>
    <dbReference type="NCBI Taxonomy" id="1445034"/>
    <lineage>
        <taxon>Bacteria</taxon>
        <taxon>Pseudomonadati</taxon>
        <taxon>Pseudomonadota</taxon>
        <taxon>Alphaproteobacteria</taxon>
        <taxon>Caulobacterales</taxon>
        <taxon>Caulobacteraceae</taxon>
        <taxon>Phenylobacterium</taxon>
    </lineage>
</organism>
<dbReference type="EMBL" id="QFYS01000011">
    <property type="protein sequence ID" value="RAK62457.1"/>
    <property type="molecule type" value="Genomic_DNA"/>
</dbReference>